<evidence type="ECO:0000313" key="1">
    <source>
        <dbReference type="EMBL" id="CAG8492851.1"/>
    </source>
</evidence>
<evidence type="ECO:0000313" key="2">
    <source>
        <dbReference type="Proteomes" id="UP000789508"/>
    </source>
</evidence>
<dbReference type="Proteomes" id="UP000789508">
    <property type="component" value="Unassembled WGS sequence"/>
</dbReference>
<proteinExistence type="predicted"/>
<gene>
    <name evidence="1" type="ORF">ALEPTO_LOCUS3079</name>
</gene>
<dbReference type="EMBL" id="CAJVPS010000530">
    <property type="protein sequence ID" value="CAG8492851.1"/>
    <property type="molecule type" value="Genomic_DNA"/>
</dbReference>
<accession>A0A9N8ZE02</accession>
<keyword evidence="2" id="KW-1185">Reference proteome</keyword>
<organism evidence="1 2">
    <name type="scientific">Ambispora leptoticha</name>
    <dbReference type="NCBI Taxonomy" id="144679"/>
    <lineage>
        <taxon>Eukaryota</taxon>
        <taxon>Fungi</taxon>
        <taxon>Fungi incertae sedis</taxon>
        <taxon>Mucoromycota</taxon>
        <taxon>Glomeromycotina</taxon>
        <taxon>Glomeromycetes</taxon>
        <taxon>Archaeosporales</taxon>
        <taxon>Ambisporaceae</taxon>
        <taxon>Ambispora</taxon>
    </lineage>
</organism>
<dbReference type="AlphaFoldDB" id="A0A9N8ZE02"/>
<sequence>MSSKNHYNYGTIQQQQYPKKNTIITDEADDNDSLNIIAEQLPSIKTPESPPPPIHYTYERLIAEWTLSKLALPESESKEASFSYDPYEFTDLKINSLGKLYVNKKREVHIFQRSDNSTKINIDVRINSLNPSGVDIRFEEEGFTKTLTAVQDYYPLFPDWGFVGSPSCGAALVNIRLPKKFANPSTINTNFDLDGYDAFLFPNKFPIEHATFKVNANDGFIFLDGLRLKKFSIWGSIGGPNVKAIRVNRLLVNGLENNLQVWISSIPLEFERALFPLKKITLQLRNTFSGKYDLRAEGYVYAFGGNRTKIIDQYDRQVGYVDEGGRESQLIVTAGGGDLEVQF</sequence>
<dbReference type="OrthoDB" id="10266701at2759"/>
<name>A0A9N8ZE02_9GLOM</name>
<comment type="caution">
    <text evidence="1">The sequence shown here is derived from an EMBL/GenBank/DDBJ whole genome shotgun (WGS) entry which is preliminary data.</text>
</comment>
<reference evidence="1" key="1">
    <citation type="submission" date="2021-06" db="EMBL/GenBank/DDBJ databases">
        <authorList>
            <person name="Kallberg Y."/>
            <person name="Tangrot J."/>
            <person name="Rosling A."/>
        </authorList>
    </citation>
    <scope>NUCLEOTIDE SEQUENCE</scope>
    <source>
        <strain evidence="1">FL130A</strain>
    </source>
</reference>
<protein>
    <submittedName>
        <fullName evidence="1">13029_t:CDS:1</fullName>
    </submittedName>
</protein>